<feature type="compositionally biased region" description="Basic and acidic residues" evidence="1">
    <location>
        <begin position="177"/>
        <end position="187"/>
    </location>
</feature>
<dbReference type="AlphaFoldDB" id="A0A165MHT4"/>
<protein>
    <submittedName>
        <fullName evidence="2">Uncharacterized protein</fullName>
    </submittedName>
</protein>
<organism evidence="2 3">
    <name type="scientific">Daedalea quercina L-15889</name>
    <dbReference type="NCBI Taxonomy" id="1314783"/>
    <lineage>
        <taxon>Eukaryota</taxon>
        <taxon>Fungi</taxon>
        <taxon>Dikarya</taxon>
        <taxon>Basidiomycota</taxon>
        <taxon>Agaricomycotina</taxon>
        <taxon>Agaricomycetes</taxon>
        <taxon>Polyporales</taxon>
        <taxon>Fomitopsis</taxon>
    </lineage>
</organism>
<feature type="region of interest" description="Disordered" evidence="1">
    <location>
        <begin position="169"/>
        <end position="190"/>
    </location>
</feature>
<dbReference type="EMBL" id="KV429101">
    <property type="protein sequence ID" value="KZT65700.1"/>
    <property type="molecule type" value="Genomic_DNA"/>
</dbReference>
<name>A0A165MHT4_9APHY</name>
<proteinExistence type="predicted"/>
<feature type="compositionally biased region" description="Low complexity" evidence="1">
    <location>
        <begin position="94"/>
        <end position="106"/>
    </location>
</feature>
<feature type="compositionally biased region" description="Polar residues" evidence="1">
    <location>
        <begin position="59"/>
        <end position="74"/>
    </location>
</feature>
<dbReference type="Proteomes" id="UP000076727">
    <property type="component" value="Unassembled WGS sequence"/>
</dbReference>
<feature type="region of interest" description="Disordered" evidence="1">
    <location>
        <begin position="1"/>
        <end position="118"/>
    </location>
</feature>
<evidence type="ECO:0000313" key="3">
    <source>
        <dbReference type="Proteomes" id="UP000076727"/>
    </source>
</evidence>
<feature type="compositionally biased region" description="Basic and acidic residues" evidence="1">
    <location>
        <begin position="32"/>
        <end position="47"/>
    </location>
</feature>
<accession>A0A165MHT4</accession>
<evidence type="ECO:0000313" key="2">
    <source>
        <dbReference type="EMBL" id="KZT65700.1"/>
    </source>
</evidence>
<reference evidence="2 3" key="1">
    <citation type="journal article" date="2016" name="Mol. Biol. Evol.">
        <title>Comparative Genomics of Early-Diverging Mushroom-Forming Fungi Provides Insights into the Origins of Lignocellulose Decay Capabilities.</title>
        <authorList>
            <person name="Nagy L.G."/>
            <person name="Riley R."/>
            <person name="Tritt A."/>
            <person name="Adam C."/>
            <person name="Daum C."/>
            <person name="Floudas D."/>
            <person name="Sun H."/>
            <person name="Yadav J.S."/>
            <person name="Pangilinan J."/>
            <person name="Larsson K.H."/>
            <person name="Matsuura K."/>
            <person name="Barry K."/>
            <person name="Labutti K."/>
            <person name="Kuo R."/>
            <person name="Ohm R.A."/>
            <person name="Bhattacharya S.S."/>
            <person name="Shirouzu T."/>
            <person name="Yoshinaga Y."/>
            <person name="Martin F.M."/>
            <person name="Grigoriev I.V."/>
            <person name="Hibbett D.S."/>
        </authorList>
    </citation>
    <scope>NUCLEOTIDE SEQUENCE [LARGE SCALE GENOMIC DNA]</scope>
    <source>
        <strain evidence="2 3">L-15889</strain>
    </source>
</reference>
<keyword evidence="3" id="KW-1185">Reference proteome</keyword>
<gene>
    <name evidence="2" type="ORF">DAEQUDRAFT_731130</name>
</gene>
<sequence>MGYSPEAINGSNIWPDAFEPSYPARPDFMSSDDPHFDGGAHMPRDALDSGDVFGPAITNPVSRRNSSSGRTSVSRPVLLDLPANGLPGFDDESSPSSSSGYHNSPPTAGPSVLTRPPLADSRFRGQQRNLPIAASLATHFLTRSRDFQNTDSEDDEEVQVGFNRPILRPGTPRPARNRLDVDDRGMDPPRTIPEILENGSEAELRELARTGIARSIEPEMLLMPPPR</sequence>
<evidence type="ECO:0000256" key="1">
    <source>
        <dbReference type="SAM" id="MobiDB-lite"/>
    </source>
</evidence>